<dbReference type="InterPro" id="IPR001173">
    <property type="entry name" value="Glyco_trans_2-like"/>
</dbReference>
<dbReference type="InterPro" id="IPR029044">
    <property type="entry name" value="Nucleotide-diphossugar_trans"/>
</dbReference>
<dbReference type="Proteomes" id="UP000243750">
    <property type="component" value="Unassembled WGS sequence"/>
</dbReference>
<proteinExistence type="predicted"/>
<dbReference type="GO" id="GO:0016758">
    <property type="term" value="F:hexosyltransferase activity"/>
    <property type="evidence" value="ECO:0007669"/>
    <property type="project" value="UniProtKB-ARBA"/>
</dbReference>
<protein>
    <submittedName>
        <fullName evidence="3">Glycosyltransferase</fullName>
    </submittedName>
</protein>
<evidence type="ECO:0000313" key="2">
    <source>
        <dbReference type="EMBL" id="PCC98437.1"/>
    </source>
</evidence>
<dbReference type="Pfam" id="PF00535">
    <property type="entry name" value="Glycos_transf_2"/>
    <property type="match status" value="1"/>
</dbReference>
<evidence type="ECO:0000259" key="1">
    <source>
        <dbReference type="Pfam" id="PF00535"/>
    </source>
</evidence>
<feature type="domain" description="Glycosyltransferase 2-like" evidence="1">
    <location>
        <begin position="8"/>
        <end position="161"/>
    </location>
</feature>
<evidence type="ECO:0000313" key="4">
    <source>
        <dbReference type="Proteomes" id="UP000243750"/>
    </source>
</evidence>
<sequence>MISPVVVTIVVPVYNGEQYIRDTLVSILDQSYEHVECIVVDDGSIDRTVEVCNEFSNRITVFSKANGGQSDALNFGWSKATGKYLSYLSADDLLDRNAIRILLDEAERFNGDLVIYPKYKLIDFKGAPIKNVSPLFTDKHSIVERFYCPVGPGAIFSRGLFDRSGGWRTDIRQIPDFEFWLRLINKANFVFHDEVLASFRVHANSTTHAVSDSVKADESINVAVSLKKSGAVEGFRYNRFLASAYIFSGCLHLRSGRVSVGTRRLLKAFALSFVTVISGYSIKRILSSCTSLMRYK</sequence>
<dbReference type="SUPFAM" id="SSF53448">
    <property type="entry name" value="Nucleotide-diphospho-sugar transferases"/>
    <property type="match status" value="1"/>
</dbReference>
<evidence type="ECO:0000313" key="3">
    <source>
        <dbReference type="EMBL" id="QFY57709.1"/>
    </source>
</evidence>
<dbReference type="AlphaFoldDB" id="A0AA91U0V1"/>
<evidence type="ECO:0000313" key="5">
    <source>
        <dbReference type="Proteomes" id="UP000344571"/>
    </source>
</evidence>
<reference evidence="3 5" key="2">
    <citation type="submission" date="2018-10" db="EMBL/GenBank/DDBJ databases">
        <title>Complete genome sequence of Pseudomonas pelagia strain Kongs-67.</title>
        <authorList>
            <person name="Sinha R.K."/>
            <person name="Krishnan K."/>
        </authorList>
    </citation>
    <scope>NUCLEOTIDE SEQUENCE [LARGE SCALE GENOMIC DNA]</scope>
    <source>
        <strain evidence="3 5">Kongs-67</strain>
    </source>
</reference>
<dbReference type="RefSeq" id="WP_096347519.1">
    <property type="nucleotide sequence ID" value="NZ_CP033116.1"/>
</dbReference>
<organism evidence="2 4">
    <name type="scientific">Halopseudomonas pelagia</name>
    <dbReference type="NCBI Taxonomy" id="553151"/>
    <lineage>
        <taxon>Bacteria</taxon>
        <taxon>Pseudomonadati</taxon>
        <taxon>Pseudomonadota</taxon>
        <taxon>Gammaproteobacteria</taxon>
        <taxon>Pseudomonadales</taxon>
        <taxon>Pseudomonadaceae</taxon>
        <taxon>Halopseudomonas</taxon>
    </lineage>
</organism>
<accession>A0AA91U0V1</accession>
<dbReference type="PANTHER" id="PTHR22916">
    <property type="entry name" value="GLYCOSYLTRANSFERASE"/>
    <property type="match status" value="1"/>
</dbReference>
<keyword evidence="5" id="KW-1185">Reference proteome</keyword>
<name>A0AA91U0V1_9GAMM</name>
<dbReference type="EMBL" id="CP033116">
    <property type="protein sequence ID" value="QFY57709.1"/>
    <property type="molecule type" value="Genomic_DNA"/>
</dbReference>
<reference evidence="2 4" key="1">
    <citation type="submission" date="2017-09" db="EMBL/GenBank/DDBJ databases">
        <title>Bacterial and phytoplankton interrelationship in Kongsfjorden, an Arctic fjord.</title>
        <authorList>
            <person name="Sinha R."/>
            <person name="Krishnan K."/>
        </authorList>
    </citation>
    <scope>NUCLEOTIDE SEQUENCE [LARGE SCALE GENOMIC DNA]</scope>
    <source>
        <strain evidence="2 4">58</strain>
    </source>
</reference>
<dbReference type="EMBL" id="NWMT01000202">
    <property type="protein sequence ID" value="PCC98437.1"/>
    <property type="molecule type" value="Genomic_DNA"/>
</dbReference>
<gene>
    <name evidence="2" type="ORF">CO192_15835</name>
    <name evidence="3" type="ORF">EAO82_15850</name>
</gene>
<dbReference type="Gene3D" id="3.90.550.10">
    <property type="entry name" value="Spore Coat Polysaccharide Biosynthesis Protein SpsA, Chain A"/>
    <property type="match status" value="1"/>
</dbReference>
<dbReference type="Proteomes" id="UP000344571">
    <property type="component" value="Chromosome"/>
</dbReference>
<dbReference type="PANTHER" id="PTHR22916:SF3">
    <property type="entry name" value="UDP-GLCNAC:BETAGAL BETA-1,3-N-ACETYLGLUCOSAMINYLTRANSFERASE-LIKE PROTEIN 1"/>
    <property type="match status" value="1"/>
</dbReference>